<dbReference type="EMBL" id="MU865914">
    <property type="protein sequence ID" value="KAK4455763.1"/>
    <property type="molecule type" value="Genomic_DNA"/>
</dbReference>
<comment type="caution">
    <text evidence="1">The sequence shown here is derived from an EMBL/GenBank/DDBJ whole genome shotgun (WGS) entry which is preliminary data.</text>
</comment>
<gene>
    <name evidence="1" type="ORF">QBC34DRAFT_390857</name>
</gene>
<keyword evidence="2" id="KW-1185">Reference proteome</keyword>
<reference evidence="1" key="1">
    <citation type="journal article" date="2023" name="Mol. Phylogenet. Evol.">
        <title>Genome-scale phylogeny and comparative genomics of the fungal order Sordariales.</title>
        <authorList>
            <person name="Hensen N."/>
            <person name="Bonometti L."/>
            <person name="Westerberg I."/>
            <person name="Brannstrom I.O."/>
            <person name="Guillou S."/>
            <person name="Cros-Aarteil S."/>
            <person name="Calhoun S."/>
            <person name="Haridas S."/>
            <person name="Kuo A."/>
            <person name="Mondo S."/>
            <person name="Pangilinan J."/>
            <person name="Riley R."/>
            <person name="LaButti K."/>
            <person name="Andreopoulos B."/>
            <person name="Lipzen A."/>
            <person name="Chen C."/>
            <person name="Yan M."/>
            <person name="Daum C."/>
            <person name="Ng V."/>
            <person name="Clum A."/>
            <person name="Steindorff A."/>
            <person name="Ohm R.A."/>
            <person name="Martin F."/>
            <person name="Silar P."/>
            <person name="Natvig D.O."/>
            <person name="Lalanne C."/>
            <person name="Gautier V."/>
            <person name="Ament-Velasquez S.L."/>
            <person name="Kruys A."/>
            <person name="Hutchinson M.I."/>
            <person name="Powell A.J."/>
            <person name="Barry K."/>
            <person name="Miller A.N."/>
            <person name="Grigoriev I.V."/>
            <person name="Debuchy R."/>
            <person name="Gladieux P."/>
            <person name="Hiltunen Thoren M."/>
            <person name="Johannesson H."/>
        </authorList>
    </citation>
    <scope>NUCLEOTIDE SEQUENCE</scope>
    <source>
        <strain evidence="1">PSN243</strain>
    </source>
</reference>
<sequence length="210" mass="22159">MLAPPSPSSSVSHFVWRDPPAFQHIPRGSFSGALHLEKLPLGLAGGGSSGSSNIARWVRAASSLGCRGREWQWRDGEGGGPAGGVLDGATCWVFLSLGSLPHQSSPLPGCGTAQMARSFGDTVHDRPLKASQVVDAVRQQVTVIDPVSPSPAVRFHFPFCPDGEIRSRFFLFSSSASSTVCLSPPSGPEWPADDSIVVGTIPYLRCATPH</sequence>
<name>A0AAV9H4Y4_9PEZI</name>
<accession>A0AAV9H4Y4</accession>
<reference evidence="1" key="2">
    <citation type="submission" date="2023-05" db="EMBL/GenBank/DDBJ databases">
        <authorList>
            <consortium name="Lawrence Berkeley National Laboratory"/>
            <person name="Steindorff A."/>
            <person name="Hensen N."/>
            <person name="Bonometti L."/>
            <person name="Westerberg I."/>
            <person name="Brannstrom I.O."/>
            <person name="Guillou S."/>
            <person name="Cros-Aarteil S."/>
            <person name="Calhoun S."/>
            <person name="Haridas S."/>
            <person name="Kuo A."/>
            <person name="Mondo S."/>
            <person name="Pangilinan J."/>
            <person name="Riley R."/>
            <person name="Labutti K."/>
            <person name="Andreopoulos B."/>
            <person name="Lipzen A."/>
            <person name="Chen C."/>
            <person name="Yanf M."/>
            <person name="Daum C."/>
            <person name="Ng V."/>
            <person name="Clum A."/>
            <person name="Ohm R."/>
            <person name="Martin F."/>
            <person name="Silar P."/>
            <person name="Natvig D."/>
            <person name="Lalanne C."/>
            <person name="Gautier V."/>
            <person name="Ament-Velasquez S.L."/>
            <person name="Kruys A."/>
            <person name="Hutchinson M.I."/>
            <person name="Powell A.J."/>
            <person name="Barry K."/>
            <person name="Miller A.N."/>
            <person name="Grigoriev I.V."/>
            <person name="Debuchy R."/>
            <person name="Gladieux P."/>
            <person name="Thoren M.H."/>
            <person name="Johannesson H."/>
        </authorList>
    </citation>
    <scope>NUCLEOTIDE SEQUENCE</scope>
    <source>
        <strain evidence="1">PSN243</strain>
    </source>
</reference>
<proteinExistence type="predicted"/>
<evidence type="ECO:0000313" key="1">
    <source>
        <dbReference type="EMBL" id="KAK4455763.1"/>
    </source>
</evidence>
<evidence type="ECO:0000313" key="2">
    <source>
        <dbReference type="Proteomes" id="UP001321760"/>
    </source>
</evidence>
<protein>
    <submittedName>
        <fullName evidence="1">Uncharacterized protein</fullName>
    </submittedName>
</protein>
<organism evidence="1 2">
    <name type="scientific">Podospora aff. communis PSN243</name>
    <dbReference type="NCBI Taxonomy" id="3040156"/>
    <lineage>
        <taxon>Eukaryota</taxon>
        <taxon>Fungi</taxon>
        <taxon>Dikarya</taxon>
        <taxon>Ascomycota</taxon>
        <taxon>Pezizomycotina</taxon>
        <taxon>Sordariomycetes</taxon>
        <taxon>Sordariomycetidae</taxon>
        <taxon>Sordariales</taxon>
        <taxon>Podosporaceae</taxon>
        <taxon>Podospora</taxon>
    </lineage>
</organism>
<dbReference type="AlphaFoldDB" id="A0AAV9H4Y4"/>
<dbReference type="Proteomes" id="UP001321760">
    <property type="component" value="Unassembled WGS sequence"/>
</dbReference>